<dbReference type="EMBL" id="QWLA01000007">
    <property type="protein sequence ID" value="RIH88841.1"/>
    <property type="molecule type" value="Genomic_DNA"/>
</dbReference>
<comment type="caution">
    <text evidence="1">The sequence shown here is derived from an EMBL/GenBank/DDBJ whole genome shotgun (WGS) entry which is preliminary data.</text>
</comment>
<dbReference type="Proteomes" id="UP000265341">
    <property type="component" value="Unassembled WGS sequence"/>
</dbReference>
<sequence>MNRWRTLIHHAPQLVEKLQRVNPPKLRLVVDGRVVYWALQVPKEDDLAAHARWPGMSSPSLEGWLVEMLTRFEHGWPQAEEVQLLAFWPPDRLEPFARVAPKKAEAGR</sequence>
<dbReference type="AlphaFoldDB" id="A0A399F2J8"/>
<reference evidence="1 2" key="1">
    <citation type="submission" date="2018-08" db="EMBL/GenBank/DDBJ databases">
        <title>Meiothermus roseus NBRC 110900 genome sequencing project.</title>
        <authorList>
            <person name="Da Costa M.S."/>
            <person name="Albuquerque L."/>
            <person name="Raposo P."/>
            <person name="Froufe H.J.C."/>
            <person name="Barroso C.S."/>
            <person name="Egas C."/>
        </authorList>
    </citation>
    <scope>NUCLEOTIDE SEQUENCE [LARGE SCALE GENOMIC DNA]</scope>
    <source>
        <strain evidence="1 2">NBRC 110900</strain>
    </source>
</reference>
<dbReference type="OrthoDB" id="27185at2"/>
<gene>
    <name evidence="1" type="ORF">Mrose_00674</name>
</gene>
<organism evidence="1 2">
    <name type="scientific">Calidithermus roseus</name>
    <dbReference type="NCBI Taxonomy" id="1644118"/>
    <lineage>
        <taxon>Bacteria</taxon>
        <taxon>Thermotogati</taxon>
        <taxon>Deinococcota</taxon>
        <taxon>Deinococci</taxon>
        <taxon>Thermales</taxon>
        <taxon>Thermaceae</taxon>
        <taxon>Calidithermus</taxon>
    </lineage>
</organism>
<protein>
    <submittedName>
        <fullName evidence="1">Uncharacterized protein</fullName>
    </submittedName>
</protein>
<dbReference type="RefSeq" id="WP_119276029.1">
    <property type="nucleotide sequence ID" value="NZ_QWLA01000007.1"/>
</dbReference>
<evidence type="ECO:0000313" key="1">
    <source>
        <dbReference type="EMBL" id="RIH88841.1"/>
    </source>
</evidence>
<proteinExistence type="predicted"/>
<accession>A0A399F2J8</accession>
<evidence type="ECO:0000313" key="2">
    <source>
        <dbReference type="Proteomes" id="UP000265341"/>
    </source>
</evidence>
<keyword evidence="2" id="KW-1185">Reference proteome</keyword>
<name>A0A399F2J8_9DEIN</name>